<dbReference type="SUPFAM" id="SSF50249">
    <property type="entry name" value="Nucleic acid-binding proteins"/>
    <property type="match status" value="1"/>
</dbReference>
<dbReference type="EMBL" id="SNWQ01000001">
    <property type="protein sequence ID" value="TDO54656.1"/>
    <property type="molecule type" value="Genomic_DNA"/>
</dbReference>
<dbReference type="Proteomes" id="UP000295388">
    <property type="component" value="Unassembled WGS sequence"/>
</dbReference>
<dbReference type="InterPro" id="IPR012340">
    <property type="entry name" value="NA-bd_OB-fold"/>
</dbReference>
<evidence type="ECO:0000313" key="1">
    <source>
        <dbReference type="EMBL" id="TDO54656.1"/>
    </source>
</evidence>
<dbReference type="Gene3D" id="2.40.50.140">
    <property type="entry name" value="Nucleic acid-binding proteins"/>
    <property type="match status" value="1"/>
</dbReference>
<sequence length="62" mass="7159">MDEVTDPETGELKAEFIGAVLELNAQGRTKNGRLRHPNFVRWRPDKDLMDCTRDQCELITEV</sequence>
<evidence type="ECO:0008006" key="3">
    <source>
        <dbReference type="Google" id="ProtNLM"/>
    </source>
</evidence>
<protein>
    <recommendedName>
        <fullName evidence="3">DNA ligase (ATP)</fullName>
    </recommendedName>
</protein>
<reference evidence="1 2" key="1">
    <citation type="submission" date="2019-03" db="EMBL/GenBank/DDBJ databases">
        <title>Genomic Encyclopedia of Type Strains, Phase III (KMG-III): the genomes of soil and plant-associated and newly described type strains.</title>
        <authorList>
            <person name="Whitman W."/>
        </authorList>
    </citation>
    <scope>NUCLEOTIDE SEQUENCE [LARGE SCALE GENOMIC DNA]</scope>
    <source>
        <strain evidence="1 2">VKM Ac-2527</strain>
    </source>
</reference>
<accession>A0A4R6KPQ2</accession>
<proteinExistence type="predicted"/>
<dbReference type="AlphaFoldDB" id="A0A4R6KPQ2"/>
<gene>
    <name evidence="1" type="ORF">EV643_101446</name>
</gene>
<dbReference type="RefSeq" id="WP_133798222.1">
    <property type="nucleotide sequence ID" value="NZ_SNWQ01000001.1"/>
</dbReference>
<dbReference type="OrthoDB" id="9802472at2"/>
<organism evidence="1 2">
    <name type="scientific">Kribbella caucasensis</name>
    <dbReference type="NCBI Taxonomy" id="2512215"/>
    <lineage>
        <taxon>Bacteria</taxon>
        <taxon>Bacillati</taxon>
        <taxon>Actinomycetota</taxon>
        <taxon>Actinomycetes</taxon>
        <taxon>Propionibacteriales</taxon>
        <taxon>Kribbellaceae</taxon>
        <taxon>Kribbella</taxon>
    </lineage>
</organism>
<comment type="caution">
    <text evidence="1">The sequence shown here is derived from an EMBL/GenBank/DDBJ whole genome shotgun (WGS) entry which is preliminary data.</text>
</comment>
<keyword evidence="2" id="KW-1185">Reference proteome</keyword>
<name>A0A4R6KPQ2_9ACTN</name>
<evidence type="ECO:0000313" key="2">
    <source>
        <dbReference type="Proteomes" id="UP000295388"/>
    </source>
</evidence>